<dbReference type="PANTHER" id="PTHR43523:SF2">
    <property type="entry name" value="GLUCOSE-1-PHOSPHATE ADENYLYLTRANSFERASE"/>
    <property type="match status" value="1"/>
</dbReference>
<evidence type="ECO:0000259" key="10">
    <source>
        <dbReference type="Pfam" id="PF00483"/>
    </source>
</evidence>
<dbReference type="OrthoDB" id="9801810at2"/>
<dbReference type="AlphaFoldDB" id="A0A061AIL5"/>
<feature type="site" description="Could play a key role in the communication between the regulatory and the substrate sites" evidence="9">
    <location>
        <position position="91"/>
    </location>
</feature>
<comment type="subunit">
    <text evidence="9">Homotetramer.</text>
</comment>
<evidence type="ECO:0000256" key="6">
    <source>
        <dbReference type="ARBA" id="ARBA00022840"/>
    </source>
</evidence>
<dbReference type="Proteomes" id="UP000032434">
    <property type="component" value="Chromosome 1"/>
</dbReference>
<dbReference type="CDD" id="cd04651">
    <property type="entry name" value="LbH_G1P_AT_C"/>
    <property type="match status" value="1"/>
</dbReference>
<keyword evidence="6 9" id="KW-0067">ATP-binding</keyword>
<evidence type="ECO:0000256" key="4">
    <source>
        <dbReference type="ARBA" id="ARBA00022695"/>
    </source>
</evidence>
<dbReference type="UniPathway" id="UPA00164"/>
<keyword evidence="5 9" id="KW-0547">Nucleotide-binding</keyword>
<dbReference type="PANTHER" id="PTHR43523">
    <property type="entry name" value="GLUCOSE-1-PHOSPHATE ADENYLYLTRANSFERASE-RELATED"/>
    <property type="match status" value="1"/>
</dbReference>
<dbReference type="Pfam" id="PF00483">
    <property type="entry name" value="NTP_transferase"/>
    <property type="match status" value="1"/>
</dbReference>
<feature type="site" description="Could play a key role in the communication between the regulatory and the substrate sites" evidence="9">
    <location>
        <position position="57"/>
    </location>
</feature>
<dbReference type="PATRIC" id="fig|35623.3.peg.744"/>
<dbReference type="HOGENOM" id="CLU_029499_14_0_14"/>
<dbReference type="Pfam" id="PF24894">
    <property type="entry name" value="Hexapep_GlmU"/>
    <property type="match status" value="1"/>
</dbReference>
<dbReference type="GO" id="GO:0008878">
    <property type="term" value="F:glucose-1-phosphate adenylyltransferase activity"/>
    <property type="evidence" value="ECO:0007669"/>
    <property type="project" value="UniProtKB-UniRule"/>
</dbReference>
<feature type="binding site" evidence="9">
    <location>
        <position position="92"/>
    </location>
    <ligand>
        <name>alpha-D-glucose 1-phosphate</name>
        <dbReference type="ChEBI" id="CHEBI:58601"/>
    </ligand>
</feature>
<dbReference type="GO" id="GO:0005524">
    <property type="term" value="F:ATP binding"/>
    <property type="evidence" value="ECO:0007669"/>
    <property type="project" value="UniProtKB-KW"/>
</dbReference>
<evidence type="ECO:0000313" key="13">
    <source>
        <dbReference type="Proteomes" id="UP000032434"/>
    </source>
</evidence>
<protein>
    <recommendedName>
        <fullName evidence="9">Glucose-1-phosphate adenylyltransferase</fullName>
        <ecNumber evidence="9">2.7.7.27</ecNumber>
    </recommendedName>
    <alternativeName>
        <fullName evidence="9">ADP-glucose pyrophosphorylase</fullName>
        <shortName evidence="9">ADPGlc PPase</shortName>
    </alternativeName>
    <alternativeName>
        <fullName evidence="9">ADP-glucose synthase</fullName>
    </alternativeName>
</protein>
<dbReference type="CDD" id="cd02508">
    <property type="entry name" value="ADP_Glucose_PP"/>
    <property type="match status" value="1"/>
</dbReference>
<evidence type="ECO:0000313" key="12">
    <source>
        <dbReference type="EMBL" id="CDR30817.1"/>
    </source>
</evidence>
<evidence type="ECO:0000256" key="1">
    <source>
        <dbReference type="ARBA" id="ARBA00010443"/>
    </source>
</evidence>
<dbReference type="GO" id="GO:0005978">
    <property type="term" value="P:glycogen biosynthetic process"/>
    <property type="evidence" value="ECO:0007669"/>
    <property type="project" value="UniProtKB-UniRule"/>
</dbReference>
<feature type="binding site" evidence="9">
    <location>
        <begin position="172"/>
        <end position="173"/>
    </location>
    <ligand>
        <name>alpha-D-glucose 1-phosphate</name>
        <dbReference type="ChEBI" id="CHEBI:58601"/>
    </ligand>
</feature>
<accession>A0A061AIL5</accession>
<dbReference type="EC" id="2.7.7.27" evidence="9"/>
<evidence type="ECO:0000256" key="8">
    <source>
        <dbReference type="ARBA" id="ARBA00023277"/>
    </source>
</evidence>
<reference evidence="13" key="1">
    <citation type="submission" date="2014-05" db="EMBL/GenBank/DDBJ databases">
        <authorList>
            <person name="Kube M."/>
        </authorList>
    </citation>
    <scope>NUCLEOTIDE SEQUENCE [LARGE SCALE GENOMIC DNA]</scope>
</reference>
<dbReference type="NCBIfam" id="NF003670">
    <property type="entry name" value="PRK05293.1"/>
    <property type="match status" value="1"/>
</dbReference>
<comment type="catalytic activity">
    <reaction evidence="9">
        <text>alpha-D-glucose 1-phosphate + ATP + H(+) = ADP-alpha-D-glucose + diphosphate</text>
        <dbReference type="Rhea" id="RHEA:12120"/>
        <dbReference type="ChEBI" id="CHEBI:15378"/>
        <dbReference type="ChEBI" id="CHEBI:30616"/>
        <dbReference type="ChEBI" id="CHEBI:33019"/>
        <dbReference type="ChEBI" id="CHEBI:57498"/>
        <dbReference type="ChEBI" id="CHEBI:58601"/>
        <dbReference type="EC" id="2.7.7.27"/>
    </reaction>
</comment>
<evidence type="ECO:0000256" key="5">
    <source>
        <dbReference type="ARBA" id="ARBA00022741"/>
    </source>
</evidence>
<dbReference type="InterPro" id="IPR029044">
    <property type="entry name" value="Nucleotide-diphossugar_trans"/>
</dbReference>
<dbReference type="InterPro" id="IPR005836">
    <property type="entry name" value="ADP_Glu_pyroP_CS"/>
</dbReference>
<dbReference type="SUPFAM" id="SSF51161">
    <property type="entry name" value="Trimeric LpxA-like enzymes"/>
    <property type="match status" value="1"/>
</dbReference>
<dbReference type="InterPro" id="IPR011832">
    <property type="entry name" value="GlgDAde_trans"/>
</dbReference>
<dbReference type="NCBIfam" id="TIGR02091">
    <property type="entry name" value="glgC"/>
    <property type="match status" value="1"/>
</dbReference>
<dbReference type="InParanoid" id="A0A061AIL5"/>
<dbReference type="SUPFAM" id="SSF53448">
    <property type="entry name" value="Nucleotide-diphospho-sugar transferases"/>
    <property type="match status" value="1"/>
</dbReference>
<feature type="binding site" evidence="9">
    <location>
        <position position="183"/>
    </location>
    <ligand>
        <name>alpha-D-glucose 1-phosphate</name>
        <dbReference type="ChEBI" id="CHEBI:58601"/>
    </ligand>
</feature>
<feature type="binding site" evidence="9">
    <location>
        <position position="157"/>
    </location>
    <ligand>
        <name>alpha-D-glucose 1-phosphate</name>
        <dbReference type="ChEBI" id="CHEBI:58601"/>
    </ligand>
</feature>
<dbReference type="InterPro" id="IPR011831">
    <property type="entry name" value="ADP-Glc_PPase"/>
</dbReference>
<comment type="similarity">
    <text evidence="1 9">Belongs to the bacterial/plant glucose-1-phosphate adenylyltransferase family.</text>
</comment>
<dbReference type="Gene3D" id="2.160.10.10">
    <property type="entry name" value="Hexapeptide repeat proteins"/>
    <property type="match status" value="1"/>
</dbReference>
<feature type="domain" description="Nucleotidyl transferase" evidence="10">
    <location>
        <begin position="5"/>
        <end position="249"/>
    </location>
</feature>
<gene>
    <name evidence="9 12" type="primary">glgC</name>
    <name evidence="12" type="ORF">Aocu_07440</name>
</gene>
<name>A0A061AIL5_9MOLU</name>
<dbReference type="FunCoup" id="A0A061AIL5">
    <property type="interactions" value="102"/>
</dbReference>
<keyword evidence="13" id="KW-1185">Reference proteome</keyword>
<evidence type="ECO:0000256" key="2">
    <source>
        <dbReference type="ARBA" id="ARBA00022600"/>
    </source>
</evidence>
<comment type="pathway">
    <text evidence="9">Glycan biosynthesis; glycogen biosynthesis.</text>
</comment>
<dbReference type="InterPro" id="IPR005835">
    <property type="entry name" value="NTP_transferase_dom"/>
</dbReference>
<feature type="domain" description="Glucose-1-phosphate adenylyltransferase/Bifunctional protein GlmU-like C-terminal hexapeptide" evidence="11">
    <location>
        <begin position="281"/>
        <end position="372"/>
    </location>
</feature>
<dbReference type="InterPro" id="IPR011004">
    <property type="entry name" value="Trimer_LpxA-like_sf"/>
</dbReference>
<dbReference type="InterPro" id="IPR056818">
    <property type="entry name" value="GlmU/GlgC-like_hexapep"/>
</dbReference>
<evidence type="ECO:0000259" key="11">
    <source>
        <dbReference type="Pfam" id="PF24894"/>
    </source>
</evidence>
<dbReference type="Gene3D" id="3.90.550.10">
    <property type="entry name" value="Spore Coat Polysaccharide Biosynthesis Protein SpsA, Chain A"/>
    <property type="match status" value="1"/>
</dbReference>
<comment type="function">
    <text evidence="9">Involved in the biosynthesis of ADP-glucose, a building block required for the elongation reactions to produce glycogen. Catalyzes the reaction between ATP and alpha-D-glucose 1-phosphate (G1P) to produce pyrophosphate and ADP-Glc.</text>
</comment>
<dbReference type="RefSeq" id="WP_045749317.1">
    <property type="nucleotide sequence ID" value="NZ_FUZK01000001.1"/>
</dbReference>
<proteinExistence type="inferred from homology"/>
<dbReference type="KEGG" id="aoc:Aocu_07440"/>
<evidence type="ECO:0000256" key="9">
    <source>
        <dbReference type="HAMAP-Rule" id="MF_00624"/>
    </source>
</evidence>
<keyword evidence="3 9" id="KW-0808">Transferase</keyword>
<keyword evidence="8 9" id="KW-0119">Carbohydrate metabolism</keyword>
<sequence length="408" mass="45803">METLALILAGGKGSRLDILSNRRSKPAMPFAGKYRIIDFALSNCSQSGIYDIAILTQYLPLSLNDHVGSGKPWDLDRNNSQVTLLQPHSMWYKGTADAVNKNLEFIIKKKPKYVLILSGDHIYKMDYRKMIAHHKATNARLTIACQEVDIKEVSRFGIMTTNRDNEIINFEEKPKTSKSNLASMGIYLFDLDFLTEALNALKDEDLDFGKHIIPHLIEHTKKAVYAYKFNDYWKDVGTYDSYLEANLEMIKPYTPLDLYDPSWKIFTKSEEKPPVKVFGDANIVDSLISNGCIIEGTVINSVLSPGVRIGKGSLVKDSIILNDTIISENVTIDNCIIDKHVVVGQRTHIGYGNDFTPNQEKPDVLSSGITVVEKSTIVPSDMRIGRNCRLFRIGKYTSKEVPSGSTIK</sequence>
<keyword evidence="4 9" id="KW-0548">Nucleotidyltransferase</keyword>
<dbReference type="NCBIfam" id="TIGR02092">
    <property type="entry name" value="glgD"/>
    <property type="match status" value="1"/>
</dbReference>
<evidence type="ECO:0000256" key="3">
    <source>
        <dbReference type="ARBA" id="ARBA00022679"/>
    </source>
</evidence>
<dbReference type="PROSITE" id="PS00809">
    <property type="entry name" value="ADP_GLC_PYROPHOSPH_2"/>
    <property type="match status" value="1"/>
</dbReference>
<dbReference type="STRING" id="35623.Aocu_07440"/>
<evidence type="ECO:0000256" key="7">
    <source>
        <dbReference type="ARBA" id="ARBA00023056"/>
    </source>
</evidence>
<dbReference type="HAMAP" id="MF_00624">
    <property type="entry name" value="GlgC"/>
    <property type="match status" value="1"/>
</dbReference>
<organism evidence="12 13">
    <name type="scientific">Acholeplasma oculi</name>
    <dbReference type="NCBI Taxonomy" id="35623"/>
    <lineage>
        <taxon>Bacteria</taxon>
        <taxon>Bacillati</taxon>
        <taxon>Mycoplasmatota</taxon>
        <taxon>Mollicutes</taxon>
        <taxon>Acholeplasmatales</taxon>
        <taxon>Acholeplasmataceae</taxon>
        <taxon>Acholeplasma</taxon>
    </lineage>
</organism>
<keyword evidence="7 9" id="KW-0320">Glycogen biosynthesis</keyword>
<dbReference type="InterPro" id="IPR023049">
    <property type="entry name" value="GlgC_bac"/>
</dbReference>
<keyword evidence="2 9" id="KW-0321">Glycogen metabolism</keyword>
<dbReference type="EMBL" id="LK028559">
    <property type="protein sequence ID" value="CDR30817.1"/>
    <property type="molecule type" value="Genomic_DNA"/>
</dbReference>